<evidence type="ECO:0000256" key="1">
    <source>
        <dbReference type="PROSITE-ProRule" id="PRU00277"/>
    </source>
</evidence>
<dbReference type="Gene3D" id="3.10.50.40">
    <property type="match status" value="1"/>
</dbReference>
<reference evidence="6" key="1">
    <citation type="submission" date="2019-06" db="EMBL/GenBank/DDBJ databases">
        <authorList>
            <consortium name="Wellcome Sanger Institute Data Sharing"/>
        </authorList>
    </citation>
    <scope>NUCLEOTIDE SEQUENCE [LARGE SCALE GENOMIC DNA]</scope>
</reference>
<feature type="region of interest" description="Disordered" evidence="3">
    <location>
        <begin position="622"/>
        <end position="690"/>
    </location>
</feature>
<keyword evidence="1" id="KW-0413">Isomerase</keyword>
<dbReference type="PANTHER" id="PTHR44927">
    <property type="entry name" value="FK506-BINDING PROTEIN 15"/>
    <property type="match status" value="1"/>
</dbReference>
<dbReference type="Pfam" id="PF23649">
    <property type="entry name" value="FKBP15"/>
    <property type="match status" value="1"/>
</dbReference>
<feature type="compositionally biased region" description="Basic and acidic residues" evidence="3">
    <location>
        <begin position="627"/>
        <end position="638"/>
    </location>
</feature>
<evidence type="ECO:0000313" key="7">
    <source>
        <dbReference type="Proteomes" id="UP000472271"/>
    </source>
</evidence>
<feature type="compositionally biased region" description="Polar residues" evidence="3">
    <location>
        <begin position="834"/>
        <end position="850"/>
    </location>
</feature>
<feature type="compositionally biased region" description="Low complexity" evidence="3">
    <location>
        <begin position="297"/>
        <end position="307"/>
    </location>
</feature>
<reference evidence="6" key="3">
    <citation type="submission" date="2025-09" db="UniProtKB">
        <authorList>
            <consortium name="Ensembl"/>
        </authorList>
    </citation>
    <scope>IDENTIFICATION</scope>
</reference>
<dbReference type="Ensembl" id="ENSSORT00005012321.1">
    <property type="protein sequence ID" value="ENSSORP00005011932.1"/>
    <property type="gene ID" value="ENSSORG00005002904.1"/>
</dbReference>
<comment type="catalytic activity">
    <reaction evidence="1">
        <text>[protein]-peptidylproline (omega=180) = [protein]-peptidylproline (omega=0)</text>
        <dbReference type="Rhea" id="RHEA:16237"/>
        <dbReference type="Rhea" id="RHEA-COMP:10747"/>
        <dbReference type="Rhea" id="RHEA-COMP:10748"/>
        <dbReference type="ChEBI" id="CHEBI:83833"/>
        <dbReference type="ChEBI" id="CHEBI:83834"/>
        <dbReference type="EC" id="5.2.1.8"/>
    </reaction>
</comment>
<evidence type="ECO:0000259" key="5">
    <source>
        <dbReference type="PROSITE" id="PS50059"/>
    </source>
</evidence>
<evidence type="ECO:0000313" key="6">
    <source>
        <dbReference type="Ensembl" id="ENSSORP00005011932.1"/>
    </source>
</evidence>
<evidence type="ECO:0000256" key="4">
    <source>
        <dbReference type="SAM" id="SignalP"/>
    </source>
</evidence>
<feature type="coiled-coil region" evidence="2">
    <location>
        <begin position="735"/>
        <end position="793"/>
    </location>
</feature>
<dbReference type="EC" id="5.2.1.8" evidence="1"/>
<proteinExistence type="predicted"/>
<dbReference type="PROSITE" id="PS50059">
    <property type="entry name" value="FKBP_PPIASE"/>
    <property type="match status" value="1"/>
</dbReference>
<feature type="region of interest" description="Disordered" evidence="3">
    <location>
        <begin position="274"/>
        <end position="332"/>
    </location>
</feature>
<accession>A0A672Z624</accession>
<sequence>MIFTRVILCRAKLASLFGLDQEASQGNESFQYTAPKQPRKTPTTQKPAPPPGAPTVLFATAVQAFRYINEQYVNQGKLGAAVLGSHTTKEYKLLLYLSQQKQVTAAKIHQGFMLTVQPNNYCTFYDDQRQNWSLMFDSEKASCDFCKEVCLAKANSSASLDAVVVQELFLGEGQGVETGDSLEVVYTGWLLQNHTIGQMFDSNQNKDKLLRLKIGAGKVIKGWEEGMLGMKKAGRRLIVIPPSLAYGSKGVPNRVPPNSTLIFEAELRRVKFSKDNGSDRASTRGSAAPSPAPSPAPSVESLAPEPSCVTCSSREPPLRAKSNSLSEQLANPDATKAKLISRMAKMGQPMLPFLAGVTSQPESSDSELEVRGKNQLKNMFSLLSLFCLPSEISCHDLSPSSVFFYCLRLMKSTSHHVMQMFQMGNWFSFRYVVSPGSSDVTSFLMTEARQHNTEIRLAVGKVGDKVDQLASKIDDLQKQGSLSMGVSNMSMETSMIMHNIQRIVQENECLKKEVFEKSSRIEEQNRKIGDLINQNQRYMEQSHLLLEQRNDSLKSSSEQNQARLLQAEQDKVRLTEDLASSVARLSQLQLEASAQQQKAAELQLQTTPCLCVSELKEGAERTQTQYRSEKQRRKEMELKVNNMEEEMQDLRTDKESLERTLSERKKKWQAERQRRDEEVEELRKSSQQELDNVRAQLRKARTSNDNAASEQLSQLQTELEEEWKGKCEQAVAVAKEQHRREQSELTEQRDALQDKLNQLQEKASLKQQGTAVREKLERRVVELENKLAEQQGSGDTAAEVKRVMNGVFHSLRGEFDLSESYSGQAVVHKFKNTGFTSSSVRPNRNFSKNDNVIAPPL</sequence>
<dbReference type="InterPro" id="IPR056598">
    <property type="entry name" value="FKBP-15_dom"/>
</dbReference>
<feature type="compositionally biased region" description="Low complexity" evidence="3">
    <location>
        <begin position="33"/>
        <end position="46"/>
    </location>
</feature>
<gene>
    <name evidence="6" type="primary">fkbp15b</name>
</gene>
<protein>
    <recommendedName>
        <fullName evidence="1">peptidylprolyl isomerase</fullName>
        <ecNumber evidence="1">5.2.1.8</ecNumber>
    </recommendedName>
</protein>
<feature type="signal peptide" evidence="4">
    <location>
        <begin position="1"/>
        <end position="18"/>
    </location>
</feature>
<keyword evidence="7" id="KW-1185">Reference proteome</keyword>
<feature type="chain" id="PRO_5025651904" description="peptidylprolyl isomerase" evidence="4">
    <location>
        <begin position="19"/>
        <end position="857"/>
    </location>
</feature>
<dbReference type="AlphaFoldDB" id="A0A672Z624"/>
<dbReference type="Pfam" id="PF00254">
    <property type="entry name" value="FKBP_C"/>
    <property type="match status" value="1"/>
</dbReference>
<evidence type="ECO:0000256" key="2">
    <source>
        <dbReference type="SAM" id="Coils"/>
    </source>
</evidence>
<reference evidence="6" key="2">
    <citation type="submission" date="2025-08" db="UniProtKB">
        <authorList>
            <consortium name="Ensembl"/>
        </authorList>
    </citation>
    <scope>IDENTIFICATION</scope>
</reference>
<keyword evidence="1" id="KW-0697">Rotamase</keyword>
<dbReference type="InterPro" id="IPR046357">
    <property type="entry name" value="PPIase_dom_sf"/>
</dbReference>
<dbReference type="InterPro" id="IPR001179">
    <property type="entry name" value="PPIase_FKBP_dom"/>
</dbReference>
<keyword evidence="2" id="KW-0175">Coiled coil</keyword>
<name>A0A672Z624_9TELE</name>
<evidence type="ECO:0000256" key="3">
    <source>
        <dbReference type="SAM" id="MobiDB-lite"/>
    </source>
</evidence>
<dbReference type="SUPFAM" id="SSF54534">
    <property type="entry name" value="FKBP-like"/>
    <property type="match status" value="1"/>
</dbReference>
<dbReference type="GO" id="GO:0030426">
    <property type="term" value="C:growth cone"/>
    <property type="evidence" value="ECO:0007669"/>
    <property type="project" value="TreeGrafter"/>
</dbReference>
<dbReference type="Proteomes" id="UP000472271">
    <property type="component" value="Chromosome 9"/>
</dbReference>
<organism evidence="6 7">
    <name type="scientific">Sphaeramia orbicularis</name>
    <name type="common">orbiculate cardinalfish</name>
    <dbReference type="NCBI Taxonomy" id="375764"/>
    <lineage>
        <taxon>Eukaryota</taxon>
        <taxon>Metazoa</taxon>
        <taxon>Chordata</taxon>
        <taxon>Craniata</taxon>
        <taxon>Vertebrata</taxon>
        <taxon>Euteleostomi</taxon>
        <taxon>Actinopterygii</taxon>
        <taxon>Neopterygii</taxon>
        <taxon>Teleostei</taxon>
        <taxon>Neoteleostei</taxon>
        <taxon>Acanthomorphata</taxon>
        <taxon>Gobiaria</taxon>
        <taxon>Kurtiformes</taxon>
        <taxon>Apogonoidei</taxon>
        <taxon>Apogonidae</taxon>
        <taxon>Apogoninae</taxon>
        <taxon>Sphaeramia</taxon>
    </lineage>
</organism>
<feature type="compositionally biased region" description="Basic and acidic residues" evidence="3">
    <location>
        <begin position="648"/>
        <end position="686"/>
    </location>
</feature>
<dbReference type="PANTHER" id="PTHR44927:SF1">
    <property type="entry name" value="FK506-BINDING PROTEIN 15"/>
    <property type="match status" value="1"/>
</dbReference>
<feature type="region of interest" description="Disordered" evidence="3">
    <location>
        <begin position="29"/>
        <end position="52"/>
    </location>
</feature>
<feature type="region of interest" description="Disordered" evidence="3">
    <location>
        <begin position="834"/>
        <end position="857"/>
    </location>
</feature>
<feature type="domain" description="PPIase FKBP-type" evidence="5">
    <location>
        <begin position="179"/>
        <end position="271"/>
    </location>
</feature>
<dbReference type="GO" id="GO:0003755">
    <property type="term" value="F:peptidyl-prolyl cis-trans isomerase activity"/>
    <property type="evidence" value="ECO:0007669"/>
    <property type="project" value="UniProtKB-KW"/>
</dbReference>
<keyword evidence="4" id="KW-0732">Signal</keyword>